<gene>
    <name evidence="1" type="ORF">GSTUAT00000635001</name>
</gene>
<organism evidence="1 2">
    <name type="scientific">Tuber aestivum</name>
    <name type="common">summer truffle</name>
    <dbReference type="NCBI Taxonomy" id="59557"/>
    <lineage>
        <taxon>Eukaryota</taxon>
        <taxon>Fungi</taxon>
        <taxon>Dikarya</taxon>
        <taxon>Ascomycota</taxon>
        <taxon>Pezizomycotina</taxon>
        <taxon>Pezizomycetes</taxon>
        <taxon>Pezizales</taxon>
        <taxon>Tuberaceae</taxon>
        <taxon>Tuber</taxon>
    </lineage>
</organism>
<sequence length="62" mass="6896">MAASQNVDNSADNALAKMGYKVELQLNLSMIPILGLYATKDIPHLTHPIFGYSDEILRELFC</sequence>
<evidence type="ECO:0000313" key="1">
    <source>
        <dbReference type="EMBL" id="CUS15378.1"/>
    </source>
</evidence>
<keyword evidence="2" id="KW-1185">Reference proteome</keyword>
<name>A0A292Q8W3_9PEZI</name>
<protein>
    <submittedName>
        <fullName evidence="1">Uncharacterized protein</fullName>
    </submittedName>
</protein>
<proteinExistence type="predicted"/>
<evidence type="ECO:0000313" key="2">
    <source>
        <dbReference type="Proteomes" id="UP001412239"/>
    </source>
</evidence>
<dbReference type="EMBL" id="LN890948">
    <property type="protein sequence ID" value="CUS15378.1"/>
    <property type="molecule type" value="Genomic_DNA"/>
</dbReference>
<dbReference type="Proteomes" id="UP001412239">
    <property type="component" value="Unassembled WGS sequence"/>
</dbReference>
<reference evidence="1" key="1">
    <citation type="submission" date="2015-10" db="EMBL/GenBank/DDBJ databases">
        <authorList>
            <person name="Regsiter A."/>
            <person name="william w."/>
        </authorList>
    </citation>
    <scope>NUCLEOTIDE SEQUENCE</scope>
    <source>
        <strain evidence="1">Montdore</strain>
    </source>
</reference>
<accession>A0A292Q8W3</accession>
<dbReference type="AlphaFoldDB" id="A0A292Q8W3"/>